<dbReference type="AlphaFoldDB" id="A0A0C2X9Z4"/>
<gene>
    <name evidence="1" type="ORF">M378DRAFT_58712</name>
</gene>
<dbReference type="InParanoid" id="A0A0C2X9Z4"/>
<organism evidence="1 2">
    <name type="scientific">Amanita muscaria (strain Koide BX008)</name>
    <dbReference type="NCBI Taxonomy" id="946122"/>
    <lineage>
        <taxon>Eukaryota</taxon>
        <taxon>Fungi</taxon>
        <taxon>Dikarya</taxon>
        <taxon>Basidiomycota</taxon>
        <taxon>Agaricomycotina</taxon>
        <taxon>Agaricomycetes</taxon>
        <taxon>Agaricomycetidae</taxon>
        <taxon>Agaricales</taxon>
        <taxon>Pluteineae</taxon>
        <taxon>Amanitaceae</taxon>
        <taxon>Amanita</taxon>
    </lineage>
</organism>
<dbReference type="HOGENOM" id="CLU_078575_4_0_1"/>
<accession>A0A0C2X9Z4</accession>
<dbReference type="OrthoDB" id="3015170at2759"/>
<sequence>MGPESTVMSGNDTIKFIRLQKLKDDGTNWVTYRERVMNTLTHKGLHRHVTGTVRKPDTIIEDKGKFYKAGDKAKTKELTEAEIEANEKAMDEYVQKEASVREVIYETISQSMFLQIKNEPTAAKVYSKLVS</sequence>
<dbReference type="STRING" id="946122.A0A0C2X9Z4"/>
<name>A0A0C2X9Z4_AMAMK</name>
<keyword evidence="2" id="KW-1185">Reference proteome</keyword>
<dbReference type="Proteomes" id="UP000054549">
    <property type="component" value="Unassembled WGS sequence"/>
</dbReference>
<dbReference type="EMBL" id="KN818238">
    <property type="protein sequence ID" value="KIL66131.1"/>
    <property type="molecule type" value="Genomic_DNA"/>
</dbReference>
<feature type="non-terminal residue" evidence="1">
    <location>
        <position position="131"/>
    </location>
</feature>
<protein>
    <submittedName>
        <fullName evidence="1">Uncharacterized protein</fullName>
    </submittedName>
</protein>
<proteinExistence type="predicted"/>
<evidence type="ECO:0000313" key="1">
    <source>
        <dbReference type="EMBL" id="KIL66131.1"/>
    </source>
</evidence>
<evidence type="ECO:0000313" key="2">
    <source>
        <dbReference type="Proteomes" id="UP000054549"/>
    </source>
</evidence>
<reference evidence="1 2" key="1">
    <citation type="submission" date="2014-04" db="EMBL/GenBank/DDBJ databases">
        <title>Evolutionary Origins and Diversification of the Mycorrhizal Mutualists.</title>
        <authorList>
            <consortium name="DOE Joint Genome Institute"/>
            <consortium name="Mycorrhizal Genomics Consortium"/>
            <person name="Kohler A."/>
            <person name="Kuo A."/>
            <person name="Nagy L.G."/>
            <person name="Floudas D."/>
            <person name="Copeland A."/>
            <person name="Barry K.W."/>
            <person name="Cichocki N."/>
            <person name="Veneault-Fourrey C."/>
            <person name="LaButti K."/>
            <person name="Lindquist E.A."/>
            <person name="Lipzen A."/>
            <person name="Lundell T."/>
            <person name="Morin E."/>
            <person name="Murat C."/>
            <person name="Riley R."/>
            <person name="Ohm R."/>
            <person name="Sun H."/>
            <person name="Tunlid A."/>
            <person name="Henrissat B."/>
            <person name="Grigoriev I.V."/>
            <person name="Hibbett D.S."/>
            <person name="Martin F."/>
        </authorList>
    </citation>
    <scope>NUCLEOTIDE SEQUENCE [LARGE SCALE GENOMIC DNA]</scope>
    <source>
        <strain evidence="1 2">Koide BX008</strain>
    </source>
</reference>